<dbReference type="Pfam" id="PF02752">
    <property type="entry name" value="Arrestin_C"/>
    <property type="match status" value="1"/>
</dbReference>
<dbReference type="Proteomes" id="UP001479436">
    <property type="component" value="Unassembled WGS sequence"/>
</dbReference>
<dbReference type="Gene3D" id="2.60.40.640">
    <property type="match status" value="1"/>
</dbReference>
<dbReference type="InterPro" id="IPR014752">
    <property type="entry name" value="Arrestin-like_C"/>
</dbReference>
<gene>
    <name evidence="2" type="ORF">K7432_013084</name>
</gene>
<proteinExistence type="predicted"/>
<evidence type="ECO:0000259" key="1">
    <source>
        <dbReference type="Pfam" id="PF02752"/>
    </source>
</evidence>
<sequence length="194" mass="21869">MQRNVNLLEEPSEERVFEMQSSDMFTGTVTLPTTEFAPGEKFNIQVTALTEQVSGVRNISCTLKEYTQFHVPLSQNQTREFQGRYMKILNSTNSLWSGNEHTKVIPLTIPENTSFGCVNSMVDIYHELSVRVYFTSKNGEIEYVTINIPIHTISFDDSSESEQLPCYNATELPPSYAATTQCAEMGAVCVPERC</sequence>
<name>A0ABR2VRH2_9FUNG</name>
<accession>A0ABR2VRH2</accession>
<evidence type="ECO:0000313" key="2">
    <source>
        <dbReference type="EMBL" id="KAK9695224.1"/>
    </source>
</evidence>
<dbReference type="InterPro" id="IPR011022">
    <property type="entry name" value="Arrestin_C-like"/>
</dbReference>
<comment type="caution">
    <text evidence="2">The sequence shown here is derived from an EMBL/GenBank/DDBJ whole genome shotgun (WGS) entry which is preliminary data.</text>
</comment>
<feature type="domain" description="Arrestin C-terminal-like" evidence="1">
    <location>
        <begin position="24"/>
        <end position="151"/>
    </location>
</feature>
<protein>
    <recommendedName>
        <fullName evidence="1">Arrestin C-terminal-like domain-containing protein</fullName>
    </recommendedName>
</protein>
<evidence type="ECO:0000313" key="3">
    <source>
        <dbReference type="Proteomes" id="UP001479436"/>
    </source>
</evidence>
<dbReference type="EMBL" id="JASJQH010008102">
    <property type="protein sequence ID" value="KAK9695224.1"/>
    <property type="molecule type" value="Genomic_DNA"/>
</dbReference>
<organism evidence="2 3">
    <name type="scientific">Basidiobolus ranarum</name>
    <dbReference type="NCBI Taxonomy" id="34480"/>
    <lineage>
        <taxon>Eukaryota</taxon>
        <taxon>Fungi</taxon>
        <taxon>Fungi incertae sedis</taxon>
        <taxon>Zoopagomycota</taxon>
        <taxon>Entomophthoromycotina</taxon>
        <taxon>Basidiobolomycetes</taxon>
        <taxon>Basidiobolales</taxon>
        <taxon>Basidiobolaceae</taxon>
        <taxon>Basidiobolus</taxon>
    </lineage>
</organism>
<keyword evidence="3" id="KW-1185">Reference proteome</keyword>
<reference evidence="2 3" key="1">
    <citation type="submission" date="2023-04" db="EMBL/GenBank/DDBJ databases">
        <title>Genome of Basidiobolus ranarum AG-B5.</title>
        <authorList>
            <person name="Stajich J.E."/>
            <person name="Carter-House D."/>
            <person name="Gryganskyi A."/>
        </authorList>
    </citation>
    <scope>NUCLEOTIDE SEQUENCE [LARGE SCALE GENOMIC DNA]</scope>
    <source>
        <strain evidence="2 3">AG-B5</strain>
    </source>
</reference>